<proteinExistence type="predicted"/>
<dbReference type="Pfam" id="PF16220">
    <property type="entry name" value="DUF4880"/>
    <property type="match status" value="1"/>
</dbReference>
<dbReference type="Gene3D" id="2.60.120.1440">
    <property type="match status" value="1"/>
</dbReference>
<comment type="caution">
    <text evidence="3">The sequence shown here is derived from an EMBL/GenBank/DDBJ whole genome shotgun (WGS) entry which is preliminary data.</text>
</comment>
<evidence type="ECO:0000259" key="2">
    <source>
        <dbReference type="Pfam" id="PF16220"/>
    </source>
</evidence>
<dbReference type="PANTHER" id="PTHR30273:SF2">
    <property type="entry name" value="PROTEIN FECR"/>
    <property type="match status" value="1"/>
</dbReference>
<protein>
    <submittedName>
        <fullName evidence="3">Iron transporter</fullName>
    </submittedName>
</protein>
<dbReference type="EMBL" id="MOBZ01000006">
    <property type="protein sequence ID" value="ROO10845.1"/>
    <property type="molecule type" value="Genomic_DNA"/>
</dbReference>
<dbReference type="PANTHER" id="PTHR30273">
    <property type="entry name" value="PERIPLASMIC SIGNAL SENSOR AND SIGMA FACTOR ACTIVATOR FECR-RELATED"/>
    <property type="match status" value="1"/>
</dbReference>
<evidence type="ECO:0000259" key="1">
    <source>
        <dbReference type="Pfam" id="PF04773"/>
    </source>
</evidence>
<dbReference type="Gene3D" id="3.55.50.30">
    <property type="match status" value="1"/>
</dbReference>
<sequence>MATAPNRQVFEAAASLYVQFQAEPPTLADQKAWQLWIDSDPAHLAAWNQIEQLQRHLGSLPPDLKRRALNTGQQRRQVLKLLLLAAGAGFVGWNVQQHTSLGNVWADYKTGVGQRRNITLADGSQIQLNTDTAIDVSFDPAQRLIRLRSGEILIQTGKLGDQRPFFVETRDGRIQALGTRFSVHQLSGATRVGVLEDRVIVQPADLSTAAIVLSAGEGADFDRRHIGLIHPFKSTEVAWTNGQLIVLNARLGNVIEELGRYRRGVLHCDDRARDLRVSGTFRLDSTDAVLANLQASLPINVRYFTHYWVSISRNA</sequence>
<dbReference type="RefSeq" id="WP_123593442.1">
    <property type="nucleotide sequence ID" value="NZ_MOBZ01000006.1"/>
</dbReference>
<dbReference type="Pfam" id="PF04773">
    <property type="entry name" value="FecR"/>
    <property type="match status" value="1"/>
</dbReference>
<feature type="domain" description="FecR N-terminal" evidence="2">
    <location>
        <begin position="11"/>
        <end position="53"/>
    </location>
</feature>
<dbReference type="InterPro" id="IPR012373">
    <property type="entry name" value="Ferrdict_sens_TM"/>
</dbReference>
<organism evidence="3 4">
    <name type="scientific">Pseudomonas fluorescens</name>
    <dbReference type="NCBI Taxonomy" id="294"/>
    <lineage>
        <taxon>Bacteria</taxon>
        <taxon>Pseudomonadati</taxon>
        <taxon>Pseudomonadota</taxon>
        <taxon>Gammaproteobacteria</taxon>
        <taxon>Pseudomonadales</taxon>
        <taxon>Pseudomonadaceae</taxon>
        <taxon>Pseudomonas</taxon>
    </lineage>
</organism>
<reference evidence="3 4" key="1">
    <citation type="submission" date="2016-10" db="EMBL/GenBank/DDBJ databases">
        <title>Comparative genome analysis of multiple Pseudomonas spp. focuses on biocontrol and plant growth promoting traits.</title>
        <authorList>
            <person name="Tao X.-Y."/>
            <person name="Taylor C.G."/>
        </authorList>
    </citation>
    <scope>NUCLEOTIDE SEQUENCE [LARGE SCALE GENOMIC DNA]</scope>
    <source>
        <strain evidence="3 4">36G2</strain>
    </source>
</reference>
<gene>
    <name evidence="3" type="ORF">BK673_07905</name>
</gene>
<evidence type="ECO:0000313" key="4">
    <source>
        <dbReference type="Proteomes" id="UP000283619"/>
    </source>
</evidence>
<accession>A0A423P7Z0</accession>
<dbReference type="Proteomes" id="UP000283619">
    <property type="component" value="Unassembled WGS sequence"/>
</dbReference>
<dbReference type="GO" id="GO:0016989">
    <property type="term" value="F:sigma factor antagonist activity"/>
    <property type="evidence" value="ECO:0007669"/>
    <property type="project" value="TreeGrafter"/>
</dbReference>
<name>A0A423P7Z0_PSEFL</name>
<dbReference type="AlphaFoldDB" id="A0A423P7Z0"/>
<feature type="domain" description="FecR protein" evidence="1">
    <location>
        <begin position="107"/>
        <end position="199"/>
    </location>
</feature>
<dbReference type="InterPro" id="IPR006860">
    <property type="entry name" value="FecR"/>
</dbReference>
<dbReference type="PIRSF" id="PIRSF018266">
    <property type="entry name" value="FecR"/>
    <property type="match status" value="1"/>
</dbReference>
<dbReference type="InterPro" id="IPR032623">
    <property type="entry name" value="FecR_N"/>
</dbReference>
<evidence type="ECO:0000313" key="3">
    <source>
        <dbReference type="EMBL" id="ROO10845.1"/>
    </source>
</evidence>